<dbReference type="PANTHER" id="PTHR31240:SF0">
    <property type="entry name" value="MATERNAL EFFECT EMBRYO ARREST 18"/>
    <property type="match status" value="1"/>
</dbReference>
<keyword evidence="3" id="KW-1185">Reference proteome</keyword>
<dbReference type="CDD" id="cd07187">
    <property type="entry name" value="YvcK_like"/>
    <property type="match status" value="1"/>
</dbReference>
<dbReference type="Proteomes" id="UP000825935">
    <property type="component" value="Chromosome 25"/>
</dbReference>
<organism evidence="2 3">
    <name type="scientific">Ceratopteris richardii</name>
    <name type="common">Triangle waterfern</name>
    <dbReference type="NCBI Taxonomy" id="49495"/>
    <lineage>
        <taxon>Eukaryota</taxon>
        <taxon>Viridiplantae</taxon>
        <taxon>Streptophyta</taxon>
        <taxon>Embryophyta</taxon>
        <taxon>Tracheophyta</taxon>
        <taxon>Polypodiopsida</taxon>
        <taxon>Polypodiidae</taxon>
        <taxon>Polypodiales</taxon>
        <taxon>Pteridineae</taxon>
        <taxon>Pteridaceae</taxon>
        <taxon>Parkerioideae</taxon>
        <taxon>Ceratopteris</taxon>
    </lineage>
</organism>
<evidence type="ECO:0000313" key="2">
    <source>
        <dbReference type="EMBL" id="KAH7299121.1"/>
    </source>
</evidence>
<accession>A0A8T2RT86</accession>
<dbReference type="EMBL" id="CM035430">
    <property type="protein sequence ID" value="KAH7299121.1"/>
    <property type="molecule type" value="Genomic_DNA"/>
</dbReference>
<feature type="compositionally biased region" description="Polar residues" evidence="1">
    <location>
        <begin position="51"/>
        <end position="63"/>
    </location>
</feature>
<dbReference type="AlphaFoldDB" id="A0A8T2RT86"/>
<reference evidence="2" key="1">
    <citation type="submission" date="2021-08" db="EMBL/GenBank/DDBJ databases">
        <title>WGS assembly of Ceratopteris richardii.</title>
        <authorList>
            <person name="Marchant D.B."/>
            <person name="Chen G."/>
            <person name="Jenkins J."/>
            <person name="Shu S."/>
            <person name="Leebens-Mack J."/>
            <person name="Grimwood J."/>
            <person name="Schmutz J."/>
            <person name="Soltis P."/>
            <person name="Soltis D."/>
            <person name="Chen Z.-H."/>
        </authorList>
    </citation>
    <scope>NUCLEOTIDE SEQUENCE</scope>
    <source>
        <strain evidence="2">Whitten #5841</strain>
        <tissue evidence="2">Leaf</tissue>
    </source>
</reference>
<feature type="region of interest" description="Disordered" evidence="1">
    <location>
        <begin position="17"/>
        <end position="66"/>
    </location>
</feature>
<sequence length="467" mass="51003">MTSFLAAPLDASLRLPSDSGAGLALPSTAKAPARKRAPPPVLSMAIKGSNAPVTSPGQTEQSCSPPPSMLVFSGGTAFNGVVEELKKFTTHVTHVLPVSDDGGSTAEIVRVLGGPAVGDIRSRCVRLADESSVEALAVKRLLGHRLPLDPVHAKAEWYTIVEGENHLWEGVSGPYRETIRAFLVYFQNQILCRSNEHFCFSNGSIGNFFFAGARIFFQSLEAAIFLFSRVSQIPIDSYVLPVICTNDRLTLGCELQNDSIIRGQNQISHPLVSEYPGEFSHCVNKDPHLETRLPATIKRIFYMSSEGTDLLHEVFPAVNPTVLEHLSRVQAIVYGMGSLFTSICPSLVLHGVGEIIARQCCLKILILNATHDRETFGMSASDFVVSICNTLNRKHSDPRKTLNFPATMYINYIIVPSGGSIEVDTKALLSLGINRVISVKIMHDEKDRPIYEPKALIQALKQIIISP</sequence>
<name>A0A8T2RT86_CERRI</name>
<gene>
    <name evidence="2" type="ORF">KP509_25G073700</name>
</gene>
<evidence type="ECO:0008006" key="4">
    <source>
        <dbReference type="Google" id="ProtNLM"/>
    </source>
</evidence>
<dbReference type="InterPro" id="IPR038136">
    <property type="entry name" value="CofD-like_dom_sf"/>
</dbReference>
<proteinExistence type="predicted"/>
<dbReference type="OrthoDB" id="10267139at2759"/>
<dbReference type="OMA" id="RITRIWY"/>
<dbReference type="Pfam" id="PF01933">
    <property type="entry name" value="CofD"/>
    <property type="match status" value="1"/>
</dbReference>
<dbReference type="InterPro" id="IPR002882">
    <property type="entry name" value="CofD"/>
</dbReference>
<protein>
    <recommendedName>
        <fullName evidence="4">Maternal effect embryo arrest 18</fullName>
    </recommendedName>
</protein>
<evidence type="ECO:0000256" key="1">
    <source>
        <dbReference type="SAM" id="MobiDB-lite"/>
    </source>
</evidence>
<dbReference type="Gene3D" id="3.40.50.10680">
    <property type="entry name" value="CofD-like domains"/>
    <property type="match status" value="1"/>
</dbReference>
<dbReference type="SUPFAM" id="SSF142338">
    <property type="entry name" value="CofD-like"/>
    <property type="match status" value="1"/>
</dbReference>
<dbReference type="GO" id="GO:0043743">
    <property type="term" value="F:LPPG:FO 2-phospho-L-lactate transferase activity"/>
    <property type="evidence" value="ECO:0007669"/>
    <property type="project" value="InterPro"/>
</dbReference>
<evidence type="ECO:0000313" key="3">
    <source>
        <dbReference type="Proteomes" id="UP000825935"/>
    </source>
</evidence>
<comment type="caution">
    <text evidence="2">The sequence shown here is derived from an EMBL/GenBank/DDBJ whole genome shotgun (WGS) entry which is preliminary data.</text>
</comment>
<dbReference type="PANTHER" id="PTHR31240">
    <property type="entry name" value="MATERNAL EFFECT EMBRYO ARREST 18"/>
    <property type="match status" value="1"/>
</dbReference>